<name>A0A9P6VL40_9HELO</name>
<feature type="compositionally biased region" description="Polar residues" evidence="1">
    <location>
        <begin position="323"/>
        <end position="334"/>
    </location>
</feature>
<feature type="compositionally biased region" description="Polar residues" evidence="1">
    <location>
        <begin position="261"/>
        <end position="279"/>
    </location>
</feature>
<dbReference type="EMBL" id="VNKQ01000007">
    <property type="protein sequence ID" value="KAG0649593.1"/>
    <property type="molecule type" value="Genomic_DNA"/>
</dbReference>
<evidence type="ECO:0000313" key="3">
    <source>
        <dbReference type="Proteomes" id="UP000785200"/>
    </source>
</evidence>
<proteinExistence type="predicted"/>
<feature type="compositionally biased region" description="Polar residues" evidence="1">
    <location>
        <begin position="411"/>
        <end position="420"/>
    </location>
</feature>
<feature type="region of interest" description="Disordered" evidence="1">
    <location>
        <begin position="1"/>
        <end position="32"/>
    </location>
</feature>
<feature type="compositionally biased region" description="Basic and acidic residues" evidence="1">
    <location>
        <begin position="383"/>
        <end position="408"/>
    </location>
</feature>
<feature type="compositionally biased region" description="Acidic residues" evidence="1">
    <location>
        <begin position="10"/>
        <end position="26"/>
    </location>
</feature>
<comment type="caution">
    <text evidence="2">The sequence shown here is derived from an EMBL/GenBank/DDBJ whole genome shotgun (WGS) entry which is preliminary data.</text>
</comment>
<protein>
    <submittedName>
        <fullName evidence="2">Uncharacterized protein</fullName>
    </submittedName>
</protein>
<keyword evidence="3" id="KW-1185">Reference proteome</keyword>
<dbReference type="Proteomes" id="UP000785200">
    <property type="component" value="Unassembled WGS sequence"/>
</dbReference>
<dbReference type="OrthoDB" id="4204700at2759"/>
<dbReference type="AlphaFoldDB" id="A0A9P6VL40"/>
<feature type="compositionally biased region" description="Low complexity" evidence="1">
    <location>
        <begin position="292"/>
        <end position="314"/>
    </location>
</feature>
<accession>A0A9P6VL40</accession>
<feature type="region of interest" description="Disordered" evidence="1">
    <location>
        <begin position="199"/>
        <end position="420"/>
    </location>
</feature>
<gene>
    <name evidence="2" type="ORF">D0Z07_3626</name>
</gene>
<reference evidence="2" key="1">
    <citation type="submission" date="2019-07" db="EMBL/GenBank/DDBJ databases">
        <title>Hyphodiscus hymeniophilus genome sequencing and assembly.</title>
        <authorList>
            <person name="Kramer G."/>
            <person name="Nodwell J."/>
        </authorList>
    </citation>
    <scope>NUCLEOTIDE SEQUENCE</scope>
    <source>
        <strain evidence="2">ATCC 34498</strain>
    </source>
</reference>
<evidence type="ECO:0000256" key="1">
    <source>
        <dbReference type="SAM" id="MobiDB-lite"/>
    </source>
</evidence>
<evidence type="ECO:0000313" key="2">
    <source>
        <dbReference type="EMBL" id="KAG0649593.1"/>
    </source>
</evidence>
<organism evidence="2 3">
    <name type="scientific">Hyphodiscus hymeniophilus</name>
    <dbReference type="NCBI Taxonomy" id="353542"/>
    <lineage>
        <taxon>Eukaryota</taxon>
        <taxon>Fungi</taxon>
        <taxon>Dikarya</taxon>
        <taxon>Ascomycota</taxon>
        <taxon>Pezizomycotina</taxon>
        <taxon>Leotiomycetes</taxon>
        <taxon>Helotiales</taxon>
        <taxon>Hyphodiscaceae</taxon>
        <taxon>Hyphodiscus</taxon>
    </lineage>
</organism>
<sequence length="420" mass="45871">MVLQNSSDATEGDSFDENPPTSDDDPYSSSATQTVPANYMISGATLPQPIPVFGSLLGFNHERFVKFYTVRIEQHAQLLKRAPTQQEAEAIAYWAAKQYSITSYGGPAGILAGMWRARNTHATMRFPFWQPNLEKFQSELFISERLALLRGNRAAMVWHFLRYGTYAAVGKNISDLLFGSYAMSVAAVGEMGDTRLKAMRETAEQRAQQQRGGLPGPRMPGTAGSPRGGRMEQGQSPSRDDASPTGGIFQEESNGFEKEAFSTSDIPQGTEQPSVSPSRWPQPPRQAPAHIPASTQQTQTQDDPFFAFDDASPTGGAGARADTPSQQPQRQGSSWERVRQGAGRVPAGRQTGPVPTERQAGGWAGVREQAESSTDNDAFPRGGSERNGEKSQAQEEFDARVERERRGGEFSTGSGDQKRW</sequence>